<dbReference type="GeneID" id="19486743"/>
<accession>A0A023MH08</accession>
<dbReference type="RefSeq" id="YP_009030927.1">
    <property type="nucleotide sequence ID" value="NC_024134.1"/>
</dbReference>
<dbReference type="Proteomes" id="UP000026907">
    <property type="component" value="Segment"/>
</dbReference>
<proteinExistence type="predicted"/>
<keyword evidence="2" id="KW-1185">Reference proteome</keyword>
<evidence type="ECO:0000313" key="1">
    <source>
        <dbReference type="EMBL" id="AHN83606.1"/>
    </source>
</evidence>
<protein>
    <submittedName>
        <fullName evidence="1">Uncharacterized protein</fullName>
    </submittedName>
</protein>
<dbReference type="EMBL" id="KJ190158">
    <property type="protein sequence ID" value="AHN83606.1"/>
    <property type="molecule type" value="Genomic_DNA"/>
</dbReference>
<evidence type="ECO:0000313" key="2">
    <source>
        <dbReference type="Proteomes" id="UP000026907"/>
    </source>
</evidence>
<organism evidence="1 2">
    <name type="scientific">Escherichia phage FFH2</name>
    <dbReference type="NCBI Taxonomy" id="1446490"/>
    <lineage>
        <taxon>Viruses</taxon>
        <taxon>Duplodnaviria</taxon>
        <taxon>Heunggongvirae</taxon>
        <taxon>Uroviricota</taxon>
        <taxon>Caudoviricetes</taxon>
        <taxon>Vequintavirinae</taxon>
        <taxon>Vequintavirus</taxon>
        <taxon>Vequintavirus PDX</taxon>
        <taxon>Vequintavirus FFH2</taxon>
    </lineage>
</organism>
<name>A0A023MH08_9CAUD</name>
<reference evidence="1 2" key="1">
    <citation type="journal article" date="2014" name="Genome Announc.">
        <title>Complete Genome Sequences of Two Escherichia coli O157:H7 Phages Effective in Limiting Contamination of Food Products.</title>
        <authorList>
            <person name="Hong Y."/>
            <person name="Pan Y."/>
            <person name="Harman N.J."/>
            <person name="Ebner P.D."/>
        </authorList>
    </citation>
    <scope>NUCLEOTIDE SEQUENCE [LARGE SCALE GENOMIC DNA]</scope>
</reference>
<dbReference type="KEGG" id="vg:19486743"/>
<sequence>MAVNVAYNTGKLDRDIGCLVLSDTEEYWGYGLLSDPHPSNLVSTVLYRYDPVPTVHDKDIHDLRIKCLEDLLNNGCNDLRVAKEKLTNIHKEEVMSTLSKRSVHKKMMLNFAMGIYMDGYKGGDPVLKLRCPTLWERVVDSKDGTALLELHTAGWIWRYVDGYPLWACGPGEFVDRPSAVVDLLLQFE</sequence>